<comment type="caution">
    <text evidence="2">The sequence shown here is derived from an EMBL/GenBank/DDBJ whole genome shotgun (WGS) entry which is preliminary data.</text>
</comment>
<dbReference type="OrthoDB" id="5512019at2"/>
<gene>
    <name evidence="2" type="ORF">FRC98_08710</name>
</gene>
<evidence type="ECO:0000313" key="2">
    <source>
        <dbReference type="EMBL" id="TXD37758.1"/>
    </source>
</evidence>
<dbReference type="AlphaFoldDB" id="A0A5C6X8S5"/>
<name>A0A5C6X8S5_9DELT</name>
<dbReference type="Proteomes" id="UP000321412">
    <property type="component" value="Unassembled WGS sequence"/>
</dbReference>
<proteinExistence type="predicted"/>
<protein>
    <submittedName>
        <fullName evidence="2">Uncharacterized protein</fullName>
    </submittedName>
</protein>
<organism evidence="2 3">
    <name type="scientific">Lujinxingia vulgaris</name>
    <dbReference type="NCBI Taxonomy" id="2600176"/>
    <lineage>
        <taxon>Bacteria</taxon>
        <taxon>Deltaproteobacteria</taxon>
        <taxon>Bradymonadales</taxon>
        <taxon>Lujinxingiaceae</taxon>
        <taxon>Lujinxingia</taxon>
    </lineage>
</organism>
<evidence type="ECO:0000256" key="1">
    <source>
        <dbReference type="SAM" id="Coils"/>
    </source>
</evidence>
<reference evidence="2 3" key="1">
    <citation type="submission" date="2019-08" db="EMBL/GenBank/DDBJ databases">
        <title>Bradymonadales sp. TMQ4.</title>
        <authorList>
            <person name="Liang Q."/>
        </authorList>
    </citation>
    <scope>NUCLEOTIDE SEQUENCE [LARGE SCALE GENOMIC DNA]</scope>
    <source>
        <strain evidence="2 3">TMQ4</strain>
    </source>
</reference>
<keyword evidence="1" id="KW-0175">Coiled coil</keyword>
<feature type="coiled-coil region" evidence="1">
    <location>
        <begin position="108"/>
        <end position="149"/>
    </location>
</feature>
<evidence type="ECO:0000313" key="3">
    <source>
        <dbReference type="Proteomes" id="UP000321412"/>
    </source>
</evidence>
<keyword evidence="3" id="KW-1185">Reference proteome</keyword>
<accession>A0A5C6X8S5</accession>
<dbReference type="EMBL" id="VOSM01000003">
    <property type="protein sequence ID" value="TXD37758.1"/>
    <property type="molecule type" value="Genomic_DNA"/>
</dbReference>
<dbReference type="RefSeq" id="WP_146980911.1">
    <property type="nucleotide sequence ID" value="NZ_VOSM01000003.1"/>
</dbReference>
<sequence>MRAVGQKMLWVAVLAAVTLVAQLGFANNPERSRQQIGEFRAQLEELESSDRNEVATRDVEMIEGWLQEAEVLLANGQQEAVTMRMRRVEYGLDMVRAMVQAGNIDASAESQEERYHQARAEIEELQSEISALERRKAELQEELNRVSQQ</sequence>